<sequence>MGSTEPLVHVYCQASDLDLEELHRRGGTHGSQFKRFEKPEDIEKAIEYGRRALDLTPKGHPEESSRLTSLGTYSRDRFRRLGELDDINQSMNHLVRAIELTAENDSKLPFRLGELGWSYIDRFRRLRAVDDAENSMEMFSRALELTPDGHPDLASRRASLGVSYSDRYRRLGAIDDLEKSIECDSRALGLIPDGHPDLASRHASLGVSRSNASRALDLTPDAHPDLSLRYSNLAISYHCQYNRTADPSHLAFSLDFFRKSSQMLNGPPRDVFTYALEWTQLASEYTYLNPIQAFRATIDLLPHFIWLGATTPQRYQDLALADNVALRAASAAIQSSDYDLALEWLEHARCVVWNQTLMLRSPVVDKLALSYPDLASRLQSVSQQLHHASSGSSASASVTDTPEHRHRLAREYEHLLAEVRSVPEFEDFLRPTKVQGLKRAARYGPIVVINCHEAQCDALLVLPSHDHIVHLALPDFTERKARHARSESEKLLEKKGLRERGVTIKGGRQREPDPDIGPVLADLWNSVVKPVLEYLGYIMTFLPLHTPGDYEQPGCRAFDHVISSYTPALSALLASTPTQLSHTPRVLAISQAATAGYSQLPGTARELEHIRAHTQDKAEYTQLIARLVHLACHAQQNIQDPTKSGFFLHGGTLDLAAITQRSFRNKGLALLSACQTATGDEKLPDEAIHLASGMLIAGYPSVIASMWSVTDSDAPFVVDQVYAQLMKEGKVGNGEAGKALHYAVAGLREKVGEKEYGLWVPYIHIGS</sequence>
<gene>
    <name evidence="2" type="ORF">BN14_09146</name>
</gene>
<dbReference type="Proteomes" id="UP000012065">
    <property type="component" value="Unassembled WGS sequence"/>
</dbReference>
<evidence type="ECO:0000313" key="3">
    <source>
        <dbReference type="Proteomes" id="UP000012065"/>
    </source>
</evidence>
<reference evidence="2 3" key="1">
    <citation type="journal article" date="2013" name="J. Biotechnol.">
        <title>Establishment and interpretation of the genome sequence of the phytopathogenic fungus Rhizoctonia solani AG1-IB isolate 7/3/14.</title>
        <authorList>
            <person name="Wibberg D.W."/>
            <person name="Jelonek L.J."/>
            <person name="Rupp O.R."/>
            <person name="Hennig M.H."/>
            <person name="Eikmeyer F.E."/>
            <person name="Goesmann A.G."/>
            <person name="Hartmann A.H."/>
            <person name="Borriss R.B."/>
            <person name="Grosch R.G."/>
            <person name="Puehler A.P."/>
            <person name="Schlueter A.S."/>
        </authorList>
    </citation>
    <scope>NUCLEOTIDE SEQUENCE [LARGE SCALE GENOMIC DNA]</scope>
    <source>
        <strain evidence="3">AG1-IB / isolate 7/3/14</strain>
    </source>
</reference>
<evidence type="ECO:0000313" key="2">
    <source>
        <dbReference type="EMBL" id="CCO35033.1"/>
    </source>
</evidence>
<accession>M5C4Z7</accession>
<feature type="domain" description="CHAT" evidence="1">
    <location>
        <begin position="564"/>
        <end position="767"/>
    </location>
</feature>
<protein>
    <recommendedName>
        <fullName evidence="1">CHAT domain-containing protein</fullName>
    </recommendedName>
</protein>
<proteinExistence type="predicted"/>
<comment type="caution">
    <text evidence="2">The sequence shown here is derived from an EMBL/GenBank/DDBJ whole genome shotgun (WGS) entry which is preliminary data.</text>
</comment>
<dbReference type="HOGENOM" id="CLU_001305_0_1_1"/>
<dbReference type="SUPFAM" id="SSF48452">
    <property type="entry name" value="TPR-like"/>
    <property type="match status" value="1"/>
</dbReference>
<dbReference type="InterPro" id="IPR024983">
    <property type="entry name" value="CHAT_dom"/>
</dbReference>
<organism evidence="2 3">
    <name type="scientific">Thanatephorus cucumeris (strain AG1-IB / isolate 7/3/14)</name>
    <name type="common">Lettuce bottom rot fungus</name>
    <name type="synonym">Rhizoctonia solani</name>
    <dbReference type="NCBI Taxonomy" id="1108050"/>
    <lineage>
        <taxon>Eukaryota</taxon>
        <taxon>Fungi</taxon>
        <taxon>Dikarya</taxon>
        <taxon>Basidiomycota</taxon>
        <taxon>Agaricomycotina</taxon>
        <taxon>Agaricomycetes</taxon>
        <taxon>Cantharellales</taxon>
        <taxon>Ceratobasidiaceae</taxon>
        <taxon>Rhizoctonia</taxon>
        <taxon>Rhizoctonia solani AG-1</taxon>
    </lineage>
</organism>
<evidence type="ECO:0000259" key="1">
    <source>
        <dbReference type="Pfam" id="PF12770"/>
    </source>
</evidence>
<dbReference type="EMBL" id="CAOJ01013980">
    <property type="protein sequence ID" value="CCO35033.1"/>
    <property type="molecule type" value="Genomic_DNA"/>
</dbReference>
<dbReference type="InterPro" id="IPR011990">
    <property type="entry name" value="TPR-like_helical_dom_sf"/>
</dbReference>
<dbReference type="Gene3D" id="1.25.40.10">
    <property type="entry name" value="Tetratricopeptide repeat domain"/>
    <property type="match status" value="1"/>
</dbReference>
<dbReference type="AlphaFoldDB" id="M5C4Z7"/>
<dbReference type="Pfam" id="PF13374">
    <property type="entry name" value="TPR_10"/>
    <property type="match status" value="1"/>
</dbReference>
<name>M5C4Z7_THACB</name>
<dbReference type="Pfam" id="PF12770">
    <property type="entry name" value="CHAT"/>
    <property type="match status" value="1"/>
</dbReference>